<protein>
    <submittedName>
        <fullName evidence="1">Uncharacterized protein</fullName>
    </submittedName>
</protein>
<sequence length="135" mass="14951">MRSVLRLRAFGVHSYANTEKLNLVICSMYQKLETILVKDGAQRLKQVLHSFNASLMSKLGSDVPIVLTSTQEKGESRMGQDLGCRPVIHSLPFQATNAFFFVPCCVGSYNISQEQDPSTQESWSGPTAISAFLLH</sequence>
<evidence type="ECO:0000313" key="1">
    <source>
        <dbReference type="EMBL" id="GBM82361.1"/>
    </source>
</evidence>
<proteinExistence type="predicted"/>
<organism evidence="1 2">
    <name type="scientific">Araneus ventricosus</name>
    <name type="common">Orbweaver spider</name>
    <name type="synonym">Epeira ventricosa</name>
    <dbReference type="NCBI Taxonomy" id="182803"/>
    <lineage>
        <taxon>Eukaryota</taxon>
        <taxon>Metazoa</taxon>
        <taxon>Ecdysozoa</taxon>
        <taxon>Arthropoda</taxon>
        <taxon>Chelicerata</taxon>
        <taxon>Arachnida</taxon>
        <taxon>Araneae</taxon>
        <taxon>Araneomorphae</taxon>
        <taxon>Entelegynae</taxon>
        <taxon>Araneoidea</taxon>
        <taxon>Araneidae</taxon>
        <taxon>Araneus</taxon>
    </lineage>
</organism>
<accession>A0A4Y2IWS0</accession>
<name>A0A4Y2IWS0_ARAVE</name>
<dbReference type="Proteomes" id="UP000499080">
    <property type="component" value="Unassembled WGS sequence"/>
</dbReference>
<reference evidence="1 2" key="1">
    <citation type="journal article" date="2019" name="Sci. Rep.">
        <title>Orb-weaving spider Araneus ventricosus genome elucidates the spidroin gene catalogue.</title>
        <authorList>
            <person name="Kono N."/>
            <person name="Nakamura H."/>
            <person name="Ohtoshi R."/>
            <person name="Moran D.A.P."/>
            <person name="Shinohara A."/>
            <person name="Yoshida Y."/>
            <person name="Fujiwara M."/>
            <person name="Mori M."/>
            <person name="Tomita M."/>
            <person name="Arakawa K."/>
        </authorList>
    </citation>
    <scope>NUCLEOTIDE SEQUENCE [LARGE SCALE GENOMIC DNA]</scope>
</reference>
<dbReference type="EMBL" id="BGPR01003006">
    <property type="protein sequence ID" value="GBM82361.1"/>
    <property type="molecule type" value="Genomic_DNA"/>
</dbReference>
<comment type="caution">
    <text evidence="1">The sequence shown here is derived from an EMBL/GenBank/DDBJ whole genome shotgun (WGS) entry which is preliminary data.</text>
</comment>
<keyword evidence="2" id="KW-1185">Reference proteome</keyword>
<gene>
    <name evidence="1" type="ORF">AVEN_137905_1</name>
</gene>
<evidence type="ECO:0000313" key="2">
    <source>
        <dbReference type="Proteomes" id="UP000499080"/>
    </source>
</evidence>
<dbReference type="AlphaFoldDB" id="A0A4Y2IWS0"/>